<dbReference type="EMBL" id="MBQD01000011">
    <property type="protein sequence ID" value="OCL36391.1"/>
    <property type="molecule type" value="Genomic_DNA"/>
</dbReference>
<comment type="caution">
    <text evidence="3">The sequence shown here is derived from an EMBL/GenBank/DDBJ whole genome shotgun (WGS) entry which is preliminary data.</text>
</comment>
<name>A0A1C0APS4_9ACTN</name>
<feature type="compositionally biased region" description="Pro residues" evidence="1">
    <location>
        <begin position="45"/>
        <end position="54"/>
    </location>
</feature>
<dbReference type="Proteomes" id="UP000093501">
    <property type="component" value="Unassembled WGS sequence"/>
</dbReference>
<evidence type="ECO:0000313" key="4">
    <source>
        <dbReference type="Proteomes" id="UP000093501"/>
    </source>
</evidence>
<keyword evidence="2" id="KW-0472">Membrane</keyword>
<sequence>MTDSNELPLDAVADRFRRAARSEPDWSSPSPGTWDAIAAATGLPGPAPATPEPAPAGMSRRQWLFGLGGLAVGGAAGLAVGWLTGGRDEVGDAVRRAVLTPLDQPSQQLGRAELLRRSVGYSLAVEVPGGLSNPDGYVEVWLINTDLTRMISVGVFAADEVGRFTVDDALIDSGYLIVDLSNEPFDDEPRHSGDTIMRGELRA</sequence>
<keyword evidence="4" id="KW-1185">Reference proteome</keyword>
<dbReference type="RefSeq" id="WP_068750590.1">
    <property type="nucleotide sequence ID" value="NZ_LR214441.1"/>
</dbReference>
<dbReference type="AlphaFoldDB" id="A0A1C0APS4"/>
<reference evidence="4" key="1">
    <citation type="submission" date="2016-07" db="EMBL/GenBank/DDBJ databases">
        <authorList>
            <person name="Florea S."/>
            <person name="Webb J.S."/>
            <person name="Jaromczyk J."/>
            <person name="Schardl C.L."/>
        </authorList>
    </citation>
    <scope>NUCLEOTIDE SEQUENCE [LARGE SCALE GENOMIC DNA]</scope>
    <source>
        <strain evidence="4">IPBSL-7</strain>
    </source>
</reference>
<feature type="transmembrane region" description="Helical" evidence="2">
    <location>
        <begin position="63"/>
        <end position="83"/>
    </location>
</feature>
<gene>
    <name evidence="3" type="ORF">BCR15_00520</name>
</gene>
<accession>A0A1C0APS4</accession>
<feature type="compositionally biased region" description="Basic and acidic residues" evidence="1">
    <location>
        <begin position="12"/>
        <end position="24"/>
    </location>
</feature>
<protein>
    <submittedName>
        <fullName evidence="3">Uncharacterized protein</fullName>
    </submittedName>
</protein>
<proteinExistence type="predicted"/>
<keyword evidence="2" id="KW-0812">Transmembrane</keyword>
<evidence type="ECO:0000256" key="1">
    <source>
        <dbReference type="SAM" id="MobiDB-lite"/>
    </source>
</evidence>
<evidence type="ECO:0000256" key="2">
    <source>
        <dbReference type="SAM" id="Phobius"/>
    </source>
</evidence>
<feature type="region of interest" description="Disordered" evidence="1">
    <location>
        <begin position="1"/>
        <end position="56"/>
    </location>
</feature>
<organism evidence="3 4">
    <name type="scientific">Tessaracoccus lapidicaptus</name>
    <dbReference type="NCBI Taxonomy" id="1427523"/>
    <lineage>
        <taxon>Bacteria</taxon>
        <taxon>Bacillati</taxon>
        <taxon>Actinomycetota</taxon>
        <taxon>Actinomycetes</taxon>
        <taxon>Propionibacteriales</taxon>
        <taxon>Propionibacteriaceae</taxon>
        <taxon>Tessaracoccus</taxon>
    </lineage>
</organism>
<keyword evidence="2" id="KW-1133">Transmembrane helix</keyword>
<evidence type="ECO:0000313" key="3">
    <source>
        <dbReference type="EMBL" id="OCL36391.1"/>
    </source>
</evidence>